<dbReference type="RefSeq" id="WP_040135379.1">
    <property type="nucleotide sequence ID" value="NZ_CP009889.1"/>
</dbReference>
<dbReference type="STRING" id="1348114.OM33_17140"/>
<dbReference type="AlphaFoldDB" id="A0A0A7ELJ1"/>
<reference evidence="2 3" key="1">
    <citation type="submission" date="2014-11" db="EMBL/GenBank/DDBJ databases">
        <title>Complete Genome Sequence of Pseudoalteromonas sp. Strain OCN003 Isolated from Kaneohe Bay, Oahu, Hawaii.</title>
        <authorList>
            <person name="Beurmann S."/>
            <person name="Videau P."/>
            <person name="Ushijima B."/>
            <person name="Smith A.M."/>
            <person name="Aeby G.S."/>
            <person name="Callahan S.M."/>
            <person name="Belcaid M."/>
        </authorList>
    </citation>
    <scope>NUCLEOTIDE SEQUENCE [LARGE SCALE GENOMIC DNA]</scope>
    <source>
        <strain evidence="2 3">OCN003</strain>
    </source>
</reference>
<gene>
    <name evidence="2" type="ORF">OM33_17140</name>
</gene>
<dbReference type="Gene3D" id="3.20.100.30">
    <property type="entry name" value="VTC, catalytic tunnel domain"/>
    <property type="match status" value="1"/>
</dbReference>
<dbReference type="HOGENOM" id="CLU_089974_0_0_6"/>
<dbReference type="Proteomes" id="UP000030341">
    <property type="component" value="Chromosome 2"/>
</dbReference>
<accession>A0A0A7ELJ1</accession>
<dbReference type="KEGG" id="pseo:OM33_17140"/>
<proteinExistence type="predicted"/>
<name>A0A0A7ELJ1_9GAMM</name>
<dbReference type="CDD" id="cd07750">
    <property type="entry name" value="PolyPPase_VTC_like"/>
    <property type="match status" value="1"/>
</dbReference>
<organism evidence="2 3">
    <name type="scientific">Pseudoalteromonas piratica</name>
    <dbReference type="NCBI Taxonomy" id="1348114"/>
    <lineage>
        <taxon>Bacteria</taxon>
        <taxon>Pseudomonadati</taxon>
        <taxon>Pseudomonadota</taxon>
        <taxon>Gammaproteobacteria</taxon>
        <taxon>Alteromonadales</taxon>
        <taxon>Pseudoalteromonadaceae</taxon>
        <taxon>Pseudoalteromonas</taxon>
    </lineage>
</organism>
<dbReference type="OrthoDB" id="541850at2"/>
<evidence type="ECO:0000313" key="2">
    <source>
        <dbReference type="EMBL" id="AIY66832.1"/>
    </source>
</evidence>
<dbReference type="EMBL" id="CP009889">
    <property type="protein sequence ID" value="AIY66832.1"/>
    <property type="molecule type" value="Genomic_DNA"/>
</dbReference>
<dbReference type="InterPro" id="IPR018966">
    <property type="entry name" value="VTC_domain"/>
</dbReference>
<protein>
    <recommendedName>
        <fullName evidence="1">VTC domain-containing protein</fullName>
    </recommendedName>
</protein>
<sequence>MNTQPREYRFEVKVPVPLNRLQEVNIWLQAHSMLFRKHYASRDINSLYLDTPLLARFEENLSGISTRKKVRIRWYGDLNNAEKAKLEFKHRQAGKGYKVIYDTKLDFSAPAFSWQHALKSAYAQLPVDAQFLWATEHSPIIICRYHRAYFISNDEKIRATFDSDISSFDQRYRQHANLNKGVPLGDYVLLELKTNAEYEAELSNLLATCPLRPSRHSKYVNCIRNLMWQ</sequence>
<dbReference type="GO" id="GO:0006799">
    <property type="term" value="P:polyphosphate biosynthetic process"/>
    <property type="evidence" value="ECO:0007669"/>
    <property type="project" value="UniProtKB-ARBA"/>
</dbReference>
<dbReference type="Pfam" id="PF09359">
    <property type="entry name" value="VTC"/>
    <property type="match status" value="1"/>
</dbReference>
<evidence type="ECO:0000259" key="1">
    <source>
        <dbReference type="Pfam" id="PF09359"/>
    </source>
</evidence>
<evidence type="ECO:0000313" key="3">
    <source>
        <dbReference type="Proteomes" id="UP000030341"/>
    </source>
</evidence>
<dbReference type="InterPro" id="IPR042267">
    <property type="entry name" value="VTC_sf"/>
</dbReference>
<keyword evidence="3" id="KW-1185">Reference proteome</keyword>
<dbReference type="eggNOG" id="COG5036">
    <property type="taxonomic scope" value="Bacteria"/>
</dbReference>
<feature type="domain" description="VTC" evidence="1">
    <location>
        <begin position="9"/>
        <end position="225"/>
    </location>
</feature>